<accession>A0ABW4HLL5</accession>
<proteinExistence type="predicted"/>
<evidence type="ECO:0000313" key="3">
    <source>
        <dbReference type="Proteomes" id="UP001597221"/>
    </source>
</evidence>
<dbReference type="Pfam" id="PF01636">
    <property type="entry name" value="APH"/>
    <property type="match status" value="1"/>
</dbReference>
<dbReference type="RefSeq" id="WP_251514077.1">
    <property type="nucleotide sequence ID" value="NZ_JAMBON010000014.1"/>
</dbReference>
<dbReference type="InterPro" id="IPR011009">
    <property type="entry name" value="Kinase-like_dom_sf"/>
</dbReference>
<evidence type="ECO:0000313" key="2">
    <source>
        <dbReference type="EMBL" id="MFD1606216.1"/>
    </source>
</evidence>
<protein>
    <submittedName>
        <fullName evidence="2">Phosphotransferase family protein</fullName>
    </submittedName>
</protein>
<organism evidence="2 3">
    <name type="scientific">Oceanobacillus luteolus</name>
    <dbReference type="NCBI Taxonomy" id="1274358"/>
    <lineage>
        <taxon>Bacteria</taxon>
        <taxon>Bacillati</taxon>
        <taxon>Bacillota</taxon>
        <taxon>Bacilli</taxon>
        <taxon>Bacillales</taxon>
        <taxon>Bacillaceae</taxon>
        <taxon>Oceanobacillus</taxon>
    </lineage>
</organism>
<feature type="domain" description="Aminoglycoside phosphotransferase" evidence="1">
    <location>
        <begin position="7"/>
        <end position="209"/>
    </location>
</feature>
<dbReference type="SUPFAM" id="SSF56112">
    <property type="entry name" value="Protein kinase-like (PK-like)"/>
    <property type="match status" value="1"/>
</dbReference>
<keyword evidence="3" id="KW-1185">Reference proteome</keyword>
<dbReference type="InterPro" id="IPR051678">
    <property type="entry name" value="AGP_Transferase"/>
</dbReference>
<comment type="caution">
    <text evidence="2">The sequence shown here is derived from an EMBL/GenBank/DDBJ whole genome shotgun (WGS) entry which is preliminary data.</text>
</comment>
<gene>
    <name evidence="2" type="ORF">ACFSBH_00845</name>
</gene>
<dbReference type="InterPro" id="IPR002575">
    <property type="entry name" value="Aminoglycoside_PTrfase"/>
</dbReference>
<evidence type="ECO:0000259" key="1">
    <source>
        <dbReference type="Pfam" id="PF01636"/>
    </source>
</evidence>
<dbReference type="PANTHER" id="PTHR21310">
    <property type="entry name" value="AMINOGLYCOSIDE PHOSPHOTRANSFERASE-RELATED-RELATED"/>
    <property type="match status" value="1"/>
</dbReference>
<dbReference type="Gene3D" id="3.90.1200.10">
    <property type="match status" value="1"/>
</dbReference>
<dbReference type="EMBL" id="JBHUDE010000005">
    <property type="protein sequence ID" value="MFD1606216.1"/>
    <property type="molecule type" value="Genomic_DNA"/>
</dbReference>
<reference evidence="3" key="1">
    <citation type="journal article" date="2019" name="Int. J. Syst. Evol. Microbiol.">
        <title>The Global Catalogue of Microorganisms (GCM) 10K type strain sequencing project: providing services to taxonomists for standard genome sequencing and annotation.</title>
        <authorList>
            <consortium name="The Broad Institute Genomics Platform"/>
            <consortium name="The Broad Institute Genome Sequencing Center for Infectious Disease"/>
            <person name="Wu L."/>
            <person name="Ma J."/>
        </authorList>
    </citation>
    <scope>NUCLEOTIDE SEQUENCE [LARGE SCALE GENOMIC DNA]</scope>
    <source>
        <strain evidence="3">CGMCC 1.12376</strain>
    </source>
</reference>
<name>A0ABW4HLL5_9BACI</name>
<sequence length="248" mass="28075">MNLEGPIAVGNTAEIYLCEGMVVKVFKDHLPDTESVYEAKKQEFVYSKGLPVPRVIDVLKVHGKQAIVMEHINGKTIGELVSENRQQTEHYMDLSIDVQQQIHSVTADSFEPMAVKLRSKIKQAVIEEKYKTSLVRKLESMPNNNSLCHGDFHFFNLIVTDNDEVKIIDWVDASAGDSCADICRTYLLYSQLSTELAEMYMRVYLSKSDFSRDEILQWEPILAGARLAENIEKAEAERLLGIIKDACS</sequence>
<dbReference type="Proteomes" id="UP001597221">
    <property type="component" value="Unassembled WGS sequence"/>
</dbReference>